<protein>
    <submittedName>
        <fullName evidence="2">DUF4235 domain-containing protein</fullName>
    </submittedName>
</protein>
<dbReference type="InterPro" id="IPR025329">
    <property type="entry name" value="DUF4235"/>
</dbReference>
<dbReference type="EMBL" id="RDBF01000001">
    <property type="protein sequence ID" value="RLV57318.1"/>
    <property type="molecule type" value="Genomic_DNA"/>
</dbReference>
<sequence>MTPASRTAAKSSSKSAKILYQPVGLISSILAGLVASAVFKQVWKRVSPNTEGDPPTALQSEFPFKEILLAAVIQGAIFSAVRAIVQRQGARAFARATGEWPGK</sequence>
<reference evidence="2 3" key="1">
    <citation type="submission" date="2018-10" db="EMBL/GenBank/DDBJ databases">
        <title>Aeromicrobium sp. 9W16Y-2 whole genome shotgun sequence.</title>
        <authorList>
            <person name="Li F."/>
        </authorList>
    </citation>
    <scope>NUCLEOTIDE SEQUENCE [LARGE SCALE GENOMIC DNA]</scope>
    <source>
        <strain evidence="2 3">9W16Y-2</strain>
    </source>
</reference>
<dbReference type="Proteomes" id="UP000282515">
    <property type="component" value="Unassembled WGS sequence"/>
</dbReference>
<dbReference type="RefSeq" id="WP_121792726.1">
    <property type="nucleotide sequence ID" value="NZ_RDBF01000001.1"/>
</dbReference>
<gene>
    <name evidence="2" type="ORF">D9V41_01350</name>
</gene>
<evidence type="ECO:0000313" key="3">
    <source>
        <dbReference type="Proteomes" id="UP000282515"/>
    </source>
</evidence>
<dbReference type="OrthoDB" id="5244650at2"/>
<feature type="transmembrane region" description="Helical" evidence="1">
    <location>
        <begin position="67"/>
        <end position="85"/>
    </location>
</feature>
<accession>A0A3L8PSE5</accession>
<dbReference type="Pfam" id="PF14019">
    <property type="entry name" value="DUF4235"/>
    <property type="match status" value="1"/>
</dbReference>
<evidence type="ECO:0000256" key="1">
    <source>
        <dbReference type="SAM" id="Phobius"/>
    </source>
</evidence>
<feature type="transmembrane region" description="Helical" evidence="1">
    <location>
        <begin position="18"/>
        <end position="39"/>
    </location>
</feature>
<organism evidence="2 3">
    <name type="scientific">Aeromicrobium phragmitis</name>
    <dbReference type="NCBI Taxonomy" id="2478914"/>
    <lineage>
        <taxon>Bacteria</taxon>
        <taxon>Bacillati</taxon>
        <taxon>Actinomycetota</taxon>
        <taxon>Actinomycetes</taxon>
        <taxon>Propionibacteriales</taxon>
        <taxon>Nocardioidaceae</taxon>
        <taxon>Aeromicrobium</taxon>
    </lineage>
</organism>
<keyword evidence="3" id="KW-1185">Reference proteome</keyword>
<proteinExistence type="predicted"/>
<dbReference type="AlphaFoldDB" id="A0A3L8PSE5"/>
<keyword evidence="1" id="KW-0812">Transmembrane</keyword>
<comment type="caution">
    <text evidence="2">The sequence shown here is derived from an EMBL/GenBank/DDBJ whole genome shotgun (WGS) entry which is preliminary data.</text>
</comment>
<evidence type="ECO:0000313" key="2">
    <source>
        <dbReference type="EMBL" id="RLV57318.1"/>
    </source>
</evidence>
<keyword evidence="1" id="KW-0472">Membrane</keyword>
<keyword evidence="1" id="KW-1133">Transmembrane helix</keyword>
<name>A0A3L8PSE5_9ACTN</name>